<dbReference type="InterPro" id="IPR010287">
    <property type="entry name" value="DUF892_YciF-like"/>
</dbReference>
<gene>
    <name evidence="1" type="ORF">AC529_09400</name>
</gene>
<dbReference type="PATRIC" id="fig|665004.4.peg.2227"/>
<name>A0A147KI59_THECS</name>
<reference evidence="2" key="1">
    <citation type="journal article" date="2017" name="Acta Aliment.">
        <title>Plant polysaccharide degrading enzyme system of Thermpbifida cellulosilytica TB100 revealed by de novo genome project data.</title>
        <authorList>
            <person name="Toth A."/>
            <person name="Baka E."/>
            <person name="Luzics S."/>
            <person name="Bata-Vidacs I."/>
            <person name="Nagy I."/>
            <person name="Balint B."/>
            <person name="Herceg R."/>
            <person name="Olasz F."/>
            <person name="Wilk T."/>
            <person name="Nagy T."/>
            <person name="Kriszt B."/>
            <person name="Nagy I."/>
            <person name="Kukolya J."/>
        </authorList>
    </citation>
    <scope>NUCLEOTIDE SEQUENCE [LARGE SCALE GENOMIC DNA]</scope>
    <source>
        <strain evidence="2">TB100</strain>
    </source>
</reference>
<protein>
    <submittedName>
        <fullName evidence="1">Uncharacterized protein</fullName>
    </submittedName>
</protein>
<dbReference type="EMBL" id="LGEM01000051">
    <property type="protein sequence ID" value="KUP96973.1"/>
    <property type="molecule type" value="Genomic_DNA"/>
</dbReference>
<dbReference type="Gene3D" id="1.20.1260.10">
    <property type="match status" value="1"/>
</dbReference>
<proteinExistence type="predicted"/>
<dbReference type="RefSeq" id="WP_068755869.1">
    <property type="nucleotide sequence ID" value="NZ_KQ950181.1"/>
</dbReference>
<dbReference type="InterPro" id="IPR047114">
    <property type="entry name" value="YciF"/>
</dbReference>
<keyword evidence="2" id="KW-1185">Reference proteome</keyword>
<sequence>MKLENPRDLFVFELSSMYTGEKKIDALLDEVCQTVDDDQLVRMLRDHQKETQQQARNLEQCFQQIGESPREVPCPVVDAIHQEFRQFVGMNPAPQVLAMFALAGADKVEHFEIAAYRGLVNKAMLMGETMCMQLLETNLLQEEETAGKLERYANEMGRKALATA</sequence>
<dbReference type="InterPro" id="IPR012347">
    <property type="entry name" value="Ferritin-like"/>
</dbReference>
<dbReference type="Proteomes" id="UP000074382">
    <property type="component" value="Unassembled WGS sequence"/>
</dbReference>
<organism evidence="1 2">
    <name type="scientific">Thermobifida cellulosilytica TB100</name>
    <dbReference type="NCBI Taxonomy" id="665004"/>
    <lineage>
        <taxon>Bacteria</taxon>
        <taxon>Bacillati</taxon>
        <taxon>Actinomycetota</taxon>
        <taxon>Actinomycetes</taxon>
        <taxon>Streptosporangiales</taxon>
        <taxon>Nocardiopsidaceae</taxon>
        <taxon>Thermobifida</taxon>
    </lineage>
</organism>
<dbReference type="PANTHER" id="PTHR30565:SF9">
    <property type="entry name" value="PROTEIN YCIF"/>
    <property type="match status" value="1"/>
</dbReference>
<dbReference type="STRING" id="665004.AC529_09400"/>
<evidence type="ECO:0000313" key="1">
    <source>
        <dbReference type="EMBL" id="KUP96973.1"/>
    </source>
</evidence>
<dbReference type="AlphaFoldDB" id="A0A147KI59"/>
<evidence type="ECO:0000313" key="2">
    <source>
        <dbReference type="Proteomes" id="UP000074382"/>
    </source>
</evidence>
<dbReference type="OrthoDB" id="9797741at2"/>
<dbReference type="InterPro" id="IPR009078">
    <property type="entry name" value="Ferritin-like_SF"/>
</dbReference>
<comment type="caution">
    <text evidence="1">The sequence shown here is derived from an EMBL/GenBank/DDBJ whole genome shotgun (WGS) entry which is preliminary data.</text>
</comment>
<dbReference type="SUPFAM" id="SSF47240">
    <property type="entry name" value="Ferritin-like"/>
    <property type="match status" value="1"/>
</dbReference>
<dbReference type="PANTHER" id="PTHR30565">
    <property type="entry name" value="PROTEIN YCIF"/>
    <property type="match status" value="1"/>
</dbReference>
<accession>A0A147KI59</accession>
<dbReference type="Pfam" id="PF05974">
    <property type="entry name" value="DUF892"/>
    <property type="match status" value="1"/>
</dbReference>